<accession>A0A0B9ATG7</accession>
<gene>
    <name evidence="2" type="ORF">AE0388_1631</name>
</gene>
<dbReference type="SUPFAM" id="SSF55729">
    <property type="entry name" value="Acyl-CoA N-acyltransferases (Nat)"/>
    <property type="match status" value="1"/>
</dbReference>
<evidence type="ECO:0000313" key="2">
    <source>
        <dbReference type="EMBL" id="KHS52648.1"/>
    </source>
</evidence>
<evidence type="ECO:0000259" key="1">
    <source>
        <dbReference type="PROSITE" id="PS51186"/>
    </source>
</evidence>
<organism evidence="2 3">
    <name type="scientific">Brevibacterium linens</name>
    <dbReference type="NCBI Taxonomy" id="1703"/>
    <lineage>
        <taxon>Bacteria</taxon>
        <taxon>Bacillati</taxon>
        <taxon>Actinomycetota</taxon>
        <taxon>Actinomycetes</taxon>
        <taxon>Micrococcales</taxon>
        <taxon>Brevibacteriaceae</taxon>
        <taxon>Brevibacterium</taxon>
    </lineage>
</organism>
<proteinExistence type="predicted"/>
<dbReference type="GO" id="GO:0016747">
    <property type="term" value="F:acyltransferase activity, transferring groups other than amino-acyl groups"/>
    <property type="evidence" value="ECO:0007669"/>
    <property type="project" value="InterPro"/>
</dbReference>
<name>A0A0B9ATG7_BRELN</name>
<dbReference type="InterPro" id="IPR016181">
    <property type="entry name" value="Acyl_CoA_acyltransferase"/>
</dbReference>
<dbReference type="InterPro" id="IPR000182">
    <property type="entry name" value="GNAT_dom"/>
</dbReference>
<protein>
    <submittedName>
        <fullName evidence="2">GCN5-related N-acetyltransferase</fullName>
    </submittedName>
</protein>
<dbReference type="RefSeq" id="WP_235354974.1">
    <property type="nucleotide sequence ID" value="NZ_CP014869.1"/>
</dbReference>
<evidence type="ECO:0000313" key="3">
    <source>
        <dbReference type="Proteomes" id="UP000031488"/>
    </source>
</evidence>
<reference evidence="2 3" key="1">
    <citation type="submission" date="2014-11" db="EMBL/GenBank/DDBJ databases">
        <title>Draft Genome Sequence of Brevibacterium linens AE038-8.</title>
        <authorList>
            <person name="Maizel D."/>
            <person name="Utturkar S.M."/>
            <person name="Brown S.D."/>
            <person name="Ferrero M."/>
            <person name="Rosen B.P."/>
        </authorList>
    </citation>
    <scope>NUCLEOTIDE SEQUENCE [LARGE SCALE GENOMIC DNA]</scope>
    <source>
        <strain evidence="2 3">AE038-8</strain>
    </source>
</reference>
<dbReference type="PROSITE" id="PS51186">
    <property type="entry name" value="GNAT"/>
    <property type="match status" value="1"/>
</dbReference>
<dbReference type="CDD" id="cd04301">
    <property type="entry name" value="NAT_SF"/>
    <property type="match status" value="1"/>
</dbReference>
<feature type="domain" description="N-acetyltransferase" evidence="1">
    <location>
        <begin position="23"/>
        <end position="184"/>
    </location>
</feature>
<keyword evidence="2" id="KW-0808">Transferase</keyword>
<dbReference type="Gene3D" id="3.40.630.30">
    <property type="match status" value="1"/>
</dbReference>
<keyword evidence="3" id="KW-1185">Reference proteome</keyword>
<dbReference type="Pfam" id="PF13673">
    <property type="entry name" value="Acetyltransf_10"/>
    <property type="match status" value="1"/>
</dbReference>
<sequence length="184" mass="20001">MPEAATASQTDSQIVEATEPVVKTFDELLPAELYGILQLRSRAFVVEQECVFLDADGVDTMPETLHFFYPRPASAMSDTHGAEHGRDLSPWAYARLLPADVPDGPAARPGARSISRVATHPDARGQGWSRRLLSDIVGAWSDSPLTLNAQSHLEGLYGSFGFTPNGPRFDEDGLEHTPMERPAG</sequence>
<comment type="caution">
    <text evidence="2">The sequence shown here is derived from an EMBL/GenBank/DDBJ whole genome shotgun (WGS) entry which is preliminary data.</text>
</comment>
<dbReference type="PATRIC" id="fig|1703.6.peg.1519"/>
<dbReference type="EMBL" id="JTJZ01000018">
    <property type="protein sequence ID" value="KHS52648.1"/>
    <property type="molecule type" value="Genomic_DNA"/>
</dbReference>
<dbReference type="AlphaFoldDB" id="A0A0B9ATG7"/>
<dbReference type="Proteomes" id="UP000031488">
    <property type="component" value="Unassembled WGS sequence"/>
</dbReference>